<evidence type="ECO:0000256" key="1">
    <source>
        <dbReference type="ARBA" id="ARBA00004141"/>
    </source>
</evidence>
<evidence type="ECO:0000256" key="2">
    <source>
        <dbReference type="ARBA" id="ARBA00022692"/>
    </source>
</evidence>
<keyword evidence="3 8" id="KW-1133">Transmembrane helix</keyword>
<evidence type="ECO:0000256" key="5">
    <source>
        <dbReference type="ARBA" id="ARBA00023224"/>
    </source>
</evidence>
<dbReference type="CDD" id="cd00130">
    <property type="entry name" value="PAS"/>
    <property type="match status" value="1"/>
</dbReference>
<evidence type="ECO:0000256" key="7">
    <source>
        <dbReference type="PROSITE-ProRule" id="PRU00284"/>
    </source>
</evidence>
<dbReference type="InterPro" id="IPR035965">
    <property type="entry name" value="PAS-like_dom_sf"/>
</dbReference>
<evidence type="ECO:0000313" key="12">
    <source>
        <dbReference type="Proteomes" id="UP000467214"/>
    </source>
</evidence>
<dbReference type="PANTHER" id="PTHR32089">
    <property type="entry name" value="METHYL-ACCEPTING CHEMOTAXIS PROTEIN MCPB"/>
    <property type="match status" value="1"/>
</dbReference>
<dbReference type="GO" id="GO:0016020">
    <property type="term" value="C:membrane"/>
    <property type="evidence" value="ECO:0007669"/>
    <property type="project" value="UniProtKB-SubCell"/>
</dbReference>
<dbReference type="Pfam" id="PF00015">
    <property type="entry name" value="MCPsignal"/>
    <property type="match status" value="1"/>
</dbReference>
<accession>A0A845BRI4</accession>
<evidence type="ECO:0000259" key="9">
    <source>
        <dbReference type="PROSITE" id="PS50111"/>
    </source>
</evidence>
<keyword evidence="5 7" id="KW-0807">Transducer</keyword>
<proteinExistence type="inferred from homology"/>
<dbReference type="SMART" id="SM00091">
    <property type="entry name" value="PAS"/>
    <property type="match status" value="1"/>
</dbReference>
<dbReference type="PROSITE" id="PS50112">
    <property type="entry name" value="PAS"/>
    <property type="match status" value="1"/>
</dbReference>
<dbReference type="InterPro" id="IPR000014">
    <property type="entry name" value="PAS"/>
</dbReference>
<dbReference type="PRINTS" id="PR00260">
    <property type="entry name" value="CHEMTRNSDUCR"/>
</dbReference>
<comment type="caution">
    <text evidence="11">The sequence shown here is derived from an EMBL/GenBank/DDBJ whole genome shotgun (WGS) entry which is preliminary data.</text>
</comment>
<keyword evidence="4 8" id="KW-0472">Membrane</keyword>
<comment type="subcellular location">
    <subcellularLocation>
        <location evidence="1">Membrane</location>
        <topology evidence="1">Multi-pass membrane protein</topology>
    </subcellularLocation>
</comment>
<dbReference type="SUPFAM" id="SSF58104">
    <property type="entry name" value="Methyl-accepting chemotaxis protein (MCP) signaling domain"/>
    <property type="match status" value="1"/>
</dbReference>
<dbReference type="PROSITE" id="PS50111">
    <property type="entry name" value="CHEMOTAXIS_TRANSDUC_2"/>
    <property type="match status" value="1"/>
</dbReference>
<dbReference type="EMBL" id="WSSB01000007">
    <property type="protein sequence ID" value="MXR37091.1"/>
    <property type="molecule type" value="Genomic_DNA"/>
</dbReference>
<sequence length="523" mass="56729">MRNNQPVTNQETPFTEGIIVTRTRLDGVIEYANDRFLEISGFTRDELIGQHHNIVRHPDMPPLLFADLWQTIRSGQPWNGLVKNRCKNGNHYWVDAFVLPMQEKGKTVGYMSVRSPASRTQVEQAQRDYPALMSASALPRPPRKGPGEKTVRRLYGLLMFALVAGMAAWQASPLALALAAFALTATLAWQHYEQRQQQNIHALIDACHAMAEGRLGESIARKQSGIAQELATALAIMQARTKVVVDDIQTAAHALTSSSAQLETRMHETQARIASGNDSVTNISSAIEELSSSITQVAENATQSAQISKMTRERLDNSSKQLSMLEAQSGTFSREVETAQQTVASLGDAIGQISLVSNTIHDIAEQTNLLALNAAIEAARAGEAGRGFAVVADEVRKLAERTSQSTGQINQLIAHVNEATSNAINKMGDVTRQSQNSALAQKDAADGIHAVSRETETVDGNMQDIASANQQQSAAANHLATEMASIAEQFSASNEHLASATRQIGGLSVRAEEMRKLAETFEV</sequence>
<dbReference type="InterPro" id="IPR013655">
    <property type="entry name" value="PAS_fold_3"/>
</dbReference>
<dbReference type="GO" id="GO:0007165">
    <property type="term" value="P:signal transduction"/>
    <property type="evidence" value="ECO:0007669"/>
    <property type="project" value="UniProtKB-KW"/>
</dbReference>
<gene>
    <name evidence="11" type="ORF">GQF02_08915</name>
</gene>
<dbReference type="Gene3D" id="3.30.450.20">
    <property type="entry name" value="PAS domain"/>
    <property type="match status" value="1"/>
</dbReference>
<evidence type="ECO:0000256" key="6">
    <source>
        <dbReference type="ARBA" id="ARBA00029447"/>
    </source>
</evidence>
<dbReference type="GO" id="GO:0006935">
    <property type="term" value="P:chemotaxis"/>
    <property type="evidence" value="ECO:0007669"/>
    <property type="project" value="InterPro"/>
</dbReference>
<feature type="domain" description="Methyl-accepting transducer" evidence="9">
    <location>
        <begin position="251"/>
        <end position="487"/>
    </location>
</feature>
<keyword evidence="12" id="KW-1185">Reference proteome</keyword>
<dbReference type="CDD" id="cd11386">
    <property type="entry name" value="MCP_signal"/>
    <property type="match status" value="1"/>
</dbReference>
<dbReference type="InterPro" id="IPR004090">
    <property type="entry name" value="Chemotax_Me-accpt_rcpt"/>
</dbReference>
<evidence type="ECO:0000259" key="10">
    <source>
        <dbReference type="PROSITE" id="PS50112"/>
    </source>
</evidence>
<dbReference type="RefSeq" id="WP_160796483.1">
    <property type="nucleotide sequence ID" value="NZ_WSSB01000007.1"/>
</dbReference>
<dbReference type="Pfam" id="PF08447">
    <property type="entry name" value="PAS_3"/>
    <property type="match status" value="1"/>
</dbReference>
<organism evidence="11 12">
    <name type="scientific">Craterilacuibacter sinensis</name>
    <dbReference type="NCBI Taxonomy" id="2686017"/>
    <lineage>
        <taxon>Bacteria</taxon>
        <taxon>Pseudomonadati</taxon>
        <taxon>Pseudomonadota</taxon>
        <taxon>Betaproteobacteria</taxon>
        <taxon>Neisseriales</taxon>
        <taxon>Neisseriaceae</taxon>
        <taxon>Craterilacuibacter</taxon>
    </lineage>
</organism>
<comment type="similarity">
    <text evidence="6">Belongs to the methyl-accepting chemotaxis (MCP) protein family.</text>
</comment>
<name>A0A845BRI4_9NEIS</name>
<feature type="transmembrane region" description="Helical" evidence="8">
    <location>
        <begin position="150"/>
        <end position="169"/>
    </location>
</feature>
<reference evidence="11 12" key="1">
    <citation type="submission" date="2019-12" db="EMBL/GenBank/DDBJ databases">
        <title>Neisseriaceae gen. nov. sp. Genome sequencing and assembly.</title>
        <authorList>
            <person name="Liu Z."/>
            <person name="Li A."/>
        </authorList>
    </citation>
    <scope>NUCLEOTIDE SEQUENCE [LARGE SCALE GENOMIC DNA]</scope>
    <source>
        <strain evidence="11 12">B2N2-7</strain>
    </source>
</reference>
<evidence type="ECO:0000256" key="8">
    <source>
        <dbReference type="SAM" id="Phobius"/>
    </source>
</evidence>
<evidence type="ECO:0000256" key="3">
    <source>
        <dbReference type="ARBA" id="ARBA00022989"/>
    </source>
</evidence>
<feature type="domain" description="PAS" evidence="10">
    <location>
        <begin position="26"/>
        <end position="75"/>
    </location>
</feature>
<dbReference type="Proteomes" id="UP000467214">
    <property type="component" value="Unassembled WGS sequence"/>
</dbReference>
<dbReference type="GO" id="GO:0004888">
    <property type="term" value="F:transmembrane signaling receptor activity"/>
    <property type="evidence" value="ECO:0007669"/>
    <property type="project" value="InterPro"/>
</dbReference>
<dbReference type="SUPFAM" id="SSF55785">
    <property type="entry name" value="PYP-like sensor domain (PAS domain)"/>
    <property type="match status" value="1"/>
</dbReference>
<protein>
    <submittedName>
        <fullName evidence="11">PAS domain-containing protein</fullName>
    </submittedName>
</protein>
<dbReference type="Gene3D" id="1.10.287.950">
    <property type="entry name" value="Methyl-accepting chemotaxis protein"/>
    <property type="match status" value="1"/>
</dbReference>
<evidence type="ECO:0000256" key="4">
    <source>
        <dbReference type="ARBA" id="ARBA00023136"/>
    </source>
</evidence>
<keyword evidence="2 8" id="KW-0812">Transmembrane</keyword>
<dbReference type="InterPro" id="IPR004089">
    <property type="entry name" value="MCPsignal_dom"/>
</dbReference>
<dbReference type="NCBIfam" id="TIGR00229">
    <property type="entry name" value="sensory_box"/>
    <property type="match status" value="1"/>
</dbReference>
<dbReference type="SMART" id="SM00283">
    <property type="entry name" value="MA"/>
    <property type="match status" value="1"/>
</dbReference>
<dbReference type="AlphaFoldDB" id="A0A845BRI4"/>
<dbReference type="PANTHER" id="PTHR32089:SF119">
    <property type="entry name" value="METHYL-ACCEPTING CHEMOTAXIS PROTEIN CTPL"/>
    <property type="match status" value="1"/>
</dbReference>
<evidence type="ECO:0000313" key="11">
    <source>
        <dbReference type="EMBL" id="MXR37091.1"/>
    </source>
</evidence>